<name>A0A820WS48_9BILA</name>
<protein>
    <submittedName>
        <fullName evidence="1">Uncharacterized protein</fullName>
    </submittedName>
</protein>
<organism evidence="1 2">
    <name type="scientific">Rotaria magnacalcarata</name>
    <dbReference type="NCBI Taxonomy" id="392030"/>
    <lineage>
        <taxon>Eukaryota</taxon>
        <taxon>Metazoa</taxon>
        <taxon>Spiralia</taxon>
        <taxon>Gnathifera</taxon>
        <taxon>Rotifera</taxon>
        <taxon>Eurotatoria</taxon>
        <taxon>Bdelloidea</taxon>
        <taxon>Philodinida</taxon>
        <taxon>Philodinidae</taxon>
        <taxon>Rotaria</taxon>
    </lineage>
</organism>
<evidence type="ECO:0000313" key="2">
    <source>
        <dbReference type="Proteomes" id="UP000663866"/>
    </source>
</evidence>
<comment type="caution">
    <text evidence="1">The sequence shown here is derived from an EMBL/GenBank/DDBJ whole genome shotgun (WGS) entry which is preliminary data.</text>
</comment>
<sequence length="173" mass="19959">MAIENVKKFRKDQSDLFNNQLNESKNQDTDKLRKFRIPKKFATVVIPKLPNFTVKLIGDSTAKRLHSQLVDIPQNFNLSLMSCSNKNLESITTFLMADVDTIKDTLDDNTKVIYVVLAGQHDLTRATGKNSYELNPSFNLNKYVNNIFMTELYIKNLQKIKIIWTVPLITDFK</sequence>
<feature type="non-terminal residue" evidence="1">
    <location>
        <position position="173"/>
    </location>
</feature>
<proteinExistence type="predicted"/>
<dbReference type="Proteomes" id="UP000663866">
    <property type="component" value="Unassembled WGS sequence"/>
</dbReference>
<reference evidence="1" key="1">
    <citation type="submission" date="2021-02" db="EMBL/GenBank/DDBJ databases">
        <authorList>
            <person name="Nowell W R."/>
        </authorList>
    </citation>
    <scope>NUCLEOTIDE SEQUENCE</scope>
</reference>
<accession>A0A820WS48</accession>
<dbReference type="EMBL" id="CAJOBG010056377">
    <property type="protein sequence ID" value="CAF4521078.1"/>
    <property type="molecule type" value="Genomic_DNA"/>
</dbReference>
<keyword evidence="2" id="KW-1185">Reference proteome</keyword>
<dbReference type="AlphaFoldDB" id="A0A820WS48"/>
<evidence type="ECO:0000313" key="1">
    <source>
        <dbReference type="EMBL" id="CAF4521078.1"/>
    </source>
</evidence>
<gene>
    <name evidence="1" type="ORF">OVN521_LOCUS41841</name>
</gene>